<accession>A0A8H8NWM0</accession>
<dbReference type="SUPFAM" id="SSF51556">
    <property type="entry name" value="Metallo-dependent hydrolases"/>
    <property type="match status" value="1"/>
</dbReference>
<sequence length="580" mass="63977">MHLSLSTIRSLGGLQLLVTLLCTRSVGAVPTSSNLLRRNGTLPSIYEYLQQRADLIAEERAIRFDAGFIKNATDKELRAMKIVDALRLREQQAIWFADPDKEPGMPFLWAKDTIAQTDLFKLIKKAGVGLGAWALLHAHSDAIVDTLFAQLALDYPSIHLRTASGVNSSAPFPTPIFRPLSQDEADQYVNNSFPTSPDYVPNSWVSALKLREGFPGELGGKDGFDKWIINAMTISADDTYIQYNTTAKIWAKFTNTFLVALAGTLFQWGTTDTYLTPTGTYSLLVSQVEDGISYVEIRLGYSPTRTVISEDGTRNLTNSEVLDITQSIIDGVKARLQEQGRGNEFIGARIIYSATRSISVPEMVQQLNDCLELKSKYPDLIAGFDMAGQEDPGHPLVFFAEALLDFRSKAEKRGLDIPFMFHAGETLDDGGEVDSNLYDAFLLGAKRIGHGFSLAKHPLLMQKYRENGIAVEICPISNELLRLTRSANTHILPILLNNGVPVALSSDDPAVFQNPGLSFDFYQAIVASNITNILSLGKIARQSLEFSSLNNTAKAAALDLWDERWYAFIDGIVASDRSFA</sequence>
<evidence type="ECO:0000256" key="12">
    <source>
        <dbReference type="SAM" id="SignalP"/>
    </source>
</evidence>
<evidence type="ECO:0000256" key="3">
    <source>
        <dbReference type="ARBA" id="ARBA00006083"/>
    </source>
</evidence>
<dbReference type="PANTHER" id="PTHR11409">
    <property type="entry name" value="ADENOSINE DEAMINASE"/>
    <property type="match status" value="1"/>
</dbReference>
<evidence type="ECO:0000313" key="14">
    <source>
        <dbReference type="EMBL" id="QRW19965.1"/>
    </source>
</evidence>
<comment type="subcellular location">
    <subcellularLocation>
        <location evidence="2">Secreted</location>
    </subcellularLocation>
</comment>
<dbReference type="AlphaFoldDB" id="A0A8H8NWM0"/>
<dbReference type="InterPro" id="IPR001365">
    <property type="entry name" value="A_deaminase_dom"/>
</dbReference>
<keyword evidence="8 12" id="KW-0732">Signal</keyword>
<dbReference type="InterPro" id="IPR006330">
    <property type="entry name" value="Ado/ade_deaminase"/>
</dbReference>
<name>A0A8H8NWM0_9AGAM</name>
<dbReference type="InterPro" id="IPR006650">
    <property type="entry name" value="A/AMP_deam_AS"/>
</dbReference>
<dbReference type="GO" id="GO:0046103">
    <property type="term" value="P:inosine biosynthetic process"/>
    <property type="evidence" value="ECO:0007669"/>
    <property type="project" value="TreeGrafter"/>
</dbReference>
<feature type="signal peptide" evidence="12">
    <location>
        <begin position="1"/>
        <end position="28"/>
    </location>
</feature>
<feature type="domain" description="Adenosine deaminase" evidence="13">
    <location>
        <begin position="281"/>
        <end position="560"/>
    </location>
</feature>
<evidence type="ECO:0000256" key="10">
    <source>
        <dbReference type="ARBA" id="ARBA00022833"/>
    </source>
</evidence>
<dbReference type="Pfam" id="PF00962">
    <property type="entry name" value="A_deaminase"/>
    <property type="match status" value="1"/>
</dbReference>
<keyword evidence="7" id="KW-0479">Metal-binding</keyword>
<dbReference type="GO" id="GO:0004000">
    <property type="term" value="F:adenosine deaminase activity"/>
    <property type="evidence" value="ECO:0007669"/>
    <property type="project" value="TreeGrafter"/>
</dbReference>
<keyword evidence="10" id="KW-0862">Zinc</keyword>
<evidence type="ECO:0000256" key="9">
    <source>
        <dbReference type="ARBA" id="ARBA00022801"/>
    </source>
</evidence>
<dbReference type="GeneID" id="67031219"/>
<dbReference type="InterPro" id="IPR032466">
    <property type="entry name" value="Metal_Hydrolase"/>
</dbReference>
<evidence type="ECO:0000256" key="6">
    <source>
        <dbReference type="ARBA" id="ARBA00022525"/>
    </source>
</evidence>
<reference evidence="14" key="1">
    <citation type="submission" date="2020-05" db="EMBL/GenBank/DDBJ databases">
        <title>Evolutionary and genomic comparisons of hybrid uninucleate and nonhybrid Rhizoctonia fungi.</title>
        <authorList>
            <person name="Li C."/>
            <person name="Chen X."/>
        </authorList>
    </citation>
    <scope>NUCLEOTIDE SEQUENCE</scope>
    <source>
        <strain evidence="14">AG-1 IA</strain>
    </source>
</reference>
<protein>
    <recommendedName>
        <fullName evidence="5">Adenosine deaminase</fullName>
        <ecNumber evidence="4">3.5.4.4</ecNumber>
    </recommendedName>
</protein>
<evidence type="ECO:0000256" key="5">
    <source>
        <dbReference type="ARBA" id="ARBA00018099"/>
    </source>
</evidence>
<evidence type="ECO:0000256" key="7">
    <source>
        <dbReference type="ARBA" id="ARBA00022723"/>
    </source>
</evidence>
<evidence type="ECO:0000256" key="4">
    <source>
        <dbReference type="ARBA" id="ARBA00012784"/>
    </source>
</evidence>
<keyword evidence="9" id="KW-0378">Hydrolase</keyword>
<dbReference type="PANTHER" id="PTHR11409:SF39">
    <property type="entry name" value="ADENOSINE DEAMINASE 2"/>
    <property type="match status" value="1"/>
</dbReference>
<feature type="chain" id="PRO_5034017917" description="Adenosine deaminase" evidence="12">
    <location>
        <begin position="29"/>
        <end position="580"/>
    </location>
</feature>
<dbReference type="GO" id="GO:0009168">
    <property type="term" value="P:purine ribonucleoside monophosphate biosynthetic process"/>
    <property type="evidence" value="ECO:0007669"/>
    <property type="project" value="InterPro"/>
</dbReference>
<dbReference type="GO" id="GO:0006154">
    <property type="term" value="P:adenosine catabolic process"/>
    <property type="evidence" value="ECO:0007669"/>
    <property type="project" value="TreeGrafter"/>
</dbReference>
<comment type="similarity">
    <text evidence="3">Belongs to the metallo-dependent hydrolases superfamily. Adenosine and AMP deaminases family. ADGF subfamily.</text>
</comment>
<proteinExistence type="inferred from homology"/>
<evidence type="ECO:0000256" key="1">
    <source>
        <dbReference type="ARBA" id="ARBA00001947"/>
    </source>
</evidence>
<keyword evidence="6" id="KW-0964">Secreted</keyword>
<comment type="cofactor">
    <cofactor evidence="1">
        <name>Zn(2+)</name>
        <dbReference type="ChEBI" id="CHEBI:29105"/>
    </cofactor>
</comment>
<organism evidence="14 15">
    <name type="scientific">Rhizoctonia solani</name>
    <dbReference type="NCBI Taxonomy" id="456999"/>
    <lineage>
        <taxon>Eukaryota</taxon>
        <taxon>Fungi</taxon>
        <taxon>Dikarya</taxon>
        <taxon>Basidiomycota</taxon>
        <taxon>Agaricomycotina</taxon>
        <taxon>Agaricomycetes</taxon>
        <taxon>Cantharellales</taxon>
        <taxon>Ceratobasidiaceae</taxon>
        <taxon>Rhizoctonia</taxon>
    </lineage>
</organism>
<evidence type="ECO:0000256" key="2">
    <source>
        <dbReference type="ARBA" id="ARBA00004613"/>
    </source>
</evidence>
<evidence type="ECO:0000256" key="8">
    <source>
        <dbReference type="ARBA" id="ARBA00022729"/>
    </source>
</evidence>
<dbReference type="FunFam" id="3.20.20.140:FF:000017">
    <property type="entry name" value="Adenosine deaminase 2"/>
    <property type="match status" value="1"/>
</dbReference>
<dbReference type="EMBL" id="CP059662">
    <property type="protein sequence ID" value="QRW19965.1"/>
    <property type="molecule type" value="Genomic_DNA"/>
</dbReference>
<dbReference type="Proteomes" id="UP000650533">
    <property type="component" value="Chromosome 5"/>
</dbReference>
<evidence type="ECO:0000256" key="11">
    <source>
        <dbReference type="ARBA" id="ARBA00047764"/>
    </source>
</evidence>
<dbReference type="RefSeq" id="XP_043180202.1">
    <property type="nucleotide sequence ID" value="XM_043328756.1"/>
</dbReference>
<dbReference type="GO" id="GO:0005576">
    <property type="term" value="C:extracellular region"/>
    <property type="evidence" value="ECO:0007669"/>
    <property type="project" value="UniProtKB-SubCell"/>
</dbReference>
<evidence type="ECO:0000313" key="15">
    <source>
        <dbReference type="Proteomes" id="UP000650533"/>
    </source>
</evidence>
<dbReference type="Gene3D" id="3.20.20.140">
    <property type="entry name" value="Metal-dependent hydrolases"/>
    <property type="match status" value="1"/>
</dbReference>
<gene>
    <name evidence="14" type="ORF">RhiXN_08940</name>
</gene>
<dbReference type="EC" id="3.5.4.4" evidence="4"/>
<dbReference type="KEGG" id="rsx:RhiXN_08940"/>
<dbReference type="GO" id="GO:0046872">
    <property type="term" value="F:metal ion binding"/>
    <property type="evidence" value="ECO:0007669"/>
    <property type="project" value="UniProtKB-KW"/>
</dbReference>
<dbReference type="PROSITE" id="PS00485">
    <property type="entry name" value="A_DEAMINASE"/>
    <property type="match status" value="1"/>
</dbReference>
<evidence type="ECO:0000259" key="13">
    <source>
        <dbReference type="Pfam" id="PF00962"/>
    </source>
</evidence>
<comment type="catalytic activity">
    <reaction evidence="11">
        <text>adenosine + H2O + H(+) = inosine + NH4(+)</text>
        <dbReference type="Rhea" id="RHEA:24408"/>
        <dbReference type="ChEBI" id="CHEBI:15377"/>
        <dbReference type="ChEBI" id="CHEBI:15378"/>
        <dbReference type="ChEBI" id="CHEBI:16335"/>
        <dbReference type="ChEBI" id="CHEBI:17596"/>
        <dbReference type="ChEBI" id="CHEBI:28938"/>
        <dbReference type="EC" id="3.5.4.4"/>
    </reaction>
</comment>